<keyword evidence="3" id="KW-1185">Reference proteome</keyword>
<dbReference type="InParanoid" id="A0A061DG67"/>
<dbReference type="PANTHER" id="PTHR10992">
    <property type="entry name" value="METHYLESTERASE FAMILY MEMBER"/>
    <property type="match status" value="1"/>
</dbReference>
<reference evidence="2 3" key="1">
    <citation type="journal article" date="2013" name="Genome Biol.">
        <title>The genome sequence of the most widely cultivated cacao type and its use to identify candidate genes regulating pod color.</title>
        <authorList>
            <person name="Motamayor J.C."/>
            <person name="Mockaitis K."/>
            <person name="Schmutz J."/>
            <person name="Haiminen N."/>
            <person name="Iii D.L."/>
            <person name="Cornejo O."/>
            <person name="Findley S.D."/>
            <person name="Zheng P."/>
            <person name="Utro F."/>
            <person name="Royaert S."/>
            <person name="Saski C."/>
            <person name="Jenkins J."/>
            <person name="Podicheti R."/>
            <person name="Zhao M."/>
            <person name="Scheffler B.E."/>
            <person name="Stack J.C."/>
            <person name="Feltus F.A."/>
            <person name="Mustiga G.M."/>
            <person name="Amores F."/>
            <person name="Phillips W."/>
            <person name="Marelli J.P."/>
            <person name="May G.D."/>
            <person name="Shapiro H."/>
            <person name="Ma J."/>
            <person name="Bustamante C.D."/>
            <person name="Schnell R.J."/>
            <person name="Main D."/>
            <person name="Gilbert D."/>
            <person name="Parida L."/>
            <person name="Kuhn D.N."/>
        </authorList>
    </citation>
    <scope>NUCLEOTIDE SEQUENCE [LARGE SCALE GENOMIC DNA]</scope>
    <source>
        <strain evidence="3">cv. Matina 1-6</strain>
    </source>
</reference>
<organism evidence="2 3">
    <name type="scientific">Theobroma cacao</name>
    <name type="common">Cacao</name>
    <name type="synonym">Cocoa</name>
    <dbReference type="NCBI Taxonomy" id="3641"/>
    <lineage>
        <taxon>Eukaryota</taxon>
        <taxon>Viridiplantae</taxon>
        <taxon>Streptophyta</taxon>
        <taxon>Embryophyta</taxon>
        <taxon>Tracheophyta</taxon>
        <taxon>Spermatophyta</taxon>
        <taxon>Magnoliopsida</taxon>
        <taxon>eudicotyledons</taxon>
        <taxon>Gunneridae</taxon>
        <taxon>Pentapetalae</taxon>
        <taxon>rosids</taxon>
        <taxon>malvids</taxon>
        <taxon>Malvales</taxon>
        <taxon>Malvaceae</taxon>
        <taxon>Byttnerioideae</taxon>
        <taxon>Theobroma</taxon>
    </lineage>
</organism>
<dbReference type="InterPro" id="IPR000073">
    <property type="entry name" value="AB_hydrolase_1"/>
</dbReference>
<gene>
    <name evidence="2" type="ORF">TCM_000531</name>
</gene>
<dbReference type="EMBL" id="CM001879">
    <property type="protein sequence ID" value="EOX91290.1"/>
    <property type="molecule type" value="Genomic_DNA"/>
</dbReference>
<proteinExistence type="predicted"/>
<accession>A0A061DG67</accession>
<dbReference type="InterPro" id="IPR045889">
    <property type="entry name" value="MES/HNL"/>
</dbReference>
<evidence type="ECO:0000313" key="2">
    <source>
        <dbReference type="EMBL" id="EOX91290.1"/>
    </source>
</evidence>
<evidence type="ECO:0000259" key="1">
    <source>
        <dbReference type="Pfam" id="PF12697"/>
    </source>
</evidence>
<dbReference type="FunFam" id="3.40.50.1820:FF:000051">
    <property type="entry name" value="(S)-hydroxynitrile lyase"/>
    <property type="match status" value="1"/>
</dbReference>
<dbReference type="GO" id="GO:0009694">
    <property type="term" value="P:jasmonic acid metabolic process"/>
    <property type="evidence" value="ECO:0000318"/>
    <property type="project" value="GO_Central"/>
</dbReference>
<dbReference type="GO" id="GO:0080032">
    <property type="term" value="F:methyl jasmonate esterase activity"/>
    <property type="evidence" value="ECO:0000318"/>
    <property type="project" value="GO_Central"/>
</dbReference>
<protein>
    <submittedName>
        <fullName evidence="2">Methyl esterase 3, putative</fullName>
    </submittedName>
</protein>
<dbReference type="InterPro" id="IPR029058">
    <property type="entry name" value="AB_hydrolase_fold"/>
</dbReference>
<dbReference type="SUPFAM" id="SSF53474">
    <property type="entry name" value="alpha/beta-Hydrolases"/>
    <property type="match status" value="1"/>
</dbReference>
<dbReference type="Gene3D" id="3.40.50.1820">
    <property type="entry name" value="alpha/beta hydrolase"/>
    <property type="match status" value="1"/>
</dbReference>
<dbReference type="Proteomes" id="UP000026915">
    <property type="component" value="Chromosome 1"/>
</dbReference>
<dbReference type="GO" id="GO:0080030">
    <property type="term" value="F:methyl indole-3-acetate esterase activity"/>
    <property type="evidence" value="ECO:0000318"/>
    <property type="project" value="GO_Central"/>
</dbReference>
<dbReference type="HOGENOM" id="CLU_046066_0_1_1"/>
<sequence>MEKGKSHFVLVHGACHGAWCWYKVVTLLKSAGHQVTALDLAAFGVHPKQVHELHSMSDYSEPLMEFMESLPPKERVILVGHSMGGVTISIAMERFPEKVSVAVFAPASMPGPELSYISLRQAVLAVVMPAAACCSRRCKDLSSIRDWDPLWTHNLRLMMVLISLQLHLLFGPSFMSTKLYQLSPPEDLTLATMLARPFGINDDAASVEETELTREKYGCVRRVFIVCDKDKVTDEDFQRWMIENNPPEEVKLISESDHMVMFSKPQELCSCLEEIAEKYD</sequence>
<name>A0A061DG67_THECC</name>
<dbReference type="eggNOG" id="ENOG502QVWZ">
    <property type="taxonomic scope" value="Eukaryota"/>
</dbReference>
<dbReference type="AlphaFoldDB" id="A0A061DG67"/>
<dbReference type="GO" id="GO:0080031">
    <property type="term" value="F:methyl salicylate esterase activity"/>
    <property type="evidence" value="ECO:0000318"/>
    <property type="project" value="GO_Central"/>
</dbReference>
<dbReference type="GO" id="GO:0009696">
    <property type="term" value="P:salicylic acid metabolic process"/>
    <property type="evidence" value="ECO:0000318"/>
    <property type="project" value="GO_Central"/>
</dbReference>
<evidence type="ECO:0000313" key="3">
    <source>
        <dbReference type="Proteomes" id="UP000026915"/>
    </source>
</evidence>
<dbReference type="Pfam" id="PF12697">
    <property type="entry name" value="Abhydrolase_6"/>
    <property type="match status" value="1"/>
</dbReference>
<dbReference type="PANTHER" id="PTHR10992:SF1066">
    <property type="entry name" value="METHYL JASMONATE ESTERASE 1"/>
    <property type="match status" value="1"/>
</dbReference>
<feature type="domain" description="AB hydrolase-1" evidence="1">
    <location>
        <begin position="8"/>
        <end position="268"/>
    </location>
</feature>
<dbReference type="OMA" id="PHGEGNR"/>
<dbReference type="Gramene" id="EOX91290">
    <property type="protein sequence ID" value="EOX91290"/>
    <property type="gene ID" value="TCM_000531"/>
</dbReference>